<gene>
    <name evidence="8" type="ORF">J2736_002947</name>
</gene>
<protein>
    <submittedName>
        <fullName evidence="8">Aldouronate transport system permease protein</fullName>
    </submittedName>
</protein>
<dbReference type="Gene3D" id="1.10.3720.10">
    <property type="entry name" value="MetI-like"/>
    <property type="match status" value="1"/>
</dbReference>
<dbReference type="InterPro" id="IPR000515">
    <property type="entry name" value="MetI-like"/>
</dbReference>
<comment type="similarity">
    <text evidence="6">Belongs to the binding-protein-dependent transport system permease family.</text>
</comment>
<dbReference type="CDD" id="cd06261">
    <property type="entry name" value="TM_PBP2"/>
    <property type="match status" value="1"/>
</dbReference>
<name>A0ABU1NWA6_9BACL</name>
<dbReference type="InterPro" id="IPR035906">
    <property type="entry name" value="MetI-like_sf"/>
</dbReference>
<feature type="transmembrane region" description="Helical" evidence="6">
    <location>
        <begin position="100"/>
        <end position="122"/>
    </location>
</feature>
<keyword evidence="4 6" id="KW-1133">Transmembrane helix</keyword>
<evidence type="ECO:0000313" key="8">
    <source>
        <dbReference type="EMBL" id="MDR6551758.1"/>
    </source>
</evidence>
<keyword evidence="9" id="KW-1185">Reference proteome</keyword>
<dbReference type="SUPFAM" id="SSF161098">
    <property type="entry name" value="MetI-like"/>
    <property type="match status" value="1"/>
</dbReference>
<evidence type="ECO:0000256" key="4">
    <source>
        <dbReference type="ARBA" id="ARBA00022989"/>
    </source>
</evidence>
<dbReference type="PANTHER" id="PTHR43496">
    <property type="entry name" value="PROTEIN LPLB"/>
    <property type="match status" value="1"/>
</dbReference>
<sequence length="322" mass="36482">MMTNNPSLNPATIQSKKRGSRRLVAIRHHKFYYLLILPGLLYFLIFDYVPMAGIVIAFKDISPFDGIQGIISSPWVGFKHFKNFMDSIYFWNVLRNTLVISGYKLIIGFPAPIILALLLNEVKHQVFKKFVQTISYLPHFLSMVIISGLVMNILSTDGGLVNELLRLFGKEPIHFLGSNDYFRSVLVSSHIWHQVGWGSILYLAALTAIDPQLYEAAIIDGAGKWRQVWHITLPGITHVIVILFIFNVGGLLNAGFEQVFLLYSPPVYETSDIIDTFVYRQGLIQFQYSFATAVNLFKSVFAAILILGTNYLSKRLGQEGIW</sequence>
<evidence type="ECO:0000313" key="9">
    <source>
        <dbReference type="Proteomes" id="UP001267290"/>
    </source>
</evidence>
<dbReference type="RefSeq" id="WP_310499320.1">
    <property type="nucleotide sequence ID" value="NZ_JAVDSB010000004.1"/>
</dbReference>
<evidence type="ECO:0000259" key="7">
    <source>
        <dbReference type="PROSITE" id="PS50928"/>
    </source>
</evidence>
<keyword evidence="3 6" id="KW-0812">Transmembrane</keyword>
<dbReference type="Proteomes" id="UP001267290">
    <property type="component" value="Unassembled WGS sequence"/>
</dbReference>
<feature type="domain" description="ABC transmembrane type-1" evidence="7">
    <location>
        <begin position="94"/>
        <end position="307"/>
    </location>
</feature>
<feature type="transmembrane region" description="Helical" evidence="6">
    <location>
        <begin position="286"/>
        <end position="307"/>
    </location>
</feature>
<dbReference type="PROSITE" id="PS50928">
    <property type="entry name" value="ABC_TM1"/>
    <property type="match status" value="1"/>
</dbReference>
<feature type="transmembrane region" description="Helical" evidence="6">
    <location>
        <begin position="31"/>
        <end position="58"/>
    </location>
</feature>
<evidence type="ECO:0000256" key="1">
    <source>
        <dbReference type="ARBA" id="ARBA00004141"/>
    </source>
</evidence>
<evidence type="ECO:0000256" key="3">
    <source>
        <dbReference type="ARBA" id="ARBA00022692"/>
    </source>
</evidence>
<feature type="transmembrane region" description="Helical" evidence="6">
    <location>
        <begin position="229"/>
        <end position="252"/>
    </location>
</feature>
<evidence type="ECO:0000256" key="2">
    <source>
        <dbReference type="ARBA" id="ARBA00022448"/>
    </source>
</evidence>
<feature type="transmembrane region" description="Helical" evidence="6">
    <location>
        <begin position="191"/>
        <end position="209"/>
    </location>
</feature>
<organism evidence="8 9">
    <name type="scientific">Paenibacillus qinlingensis</name>
    <dbReference type="NCBI Taxonomy" id="1837343"/>
    <lineage>
        <taxon>Bacteria</taxon>
        <taxon>Bacillati</taxon>
        <taxon>Bacillota</taxon>
        <taxon>Bacilli</taxon>
        <taxon>Bacillales</taxon>
        <taxon>Paenibacillaceae</taxon>
        <taxon>Paenibacillus</taxon>
    </lineage>
</organism>
<keyword evidence="2 6" id="KW-0813">Transport</keyword>
<evidence type="ECO:0000256" key="6">
    <source>
        <dbReference type="RuleBase" id="RU363032"/>
    </source>
</evidence>
<evidence type="ECO:0000256" key="5">
    <source>
        <dbReference type="ARBA" id="ARBA00023136"/>
    </source>
</evidence>
<dbReference type="Pfam" id="PF00528">
    <property type="entry name" value="BPD_transp_1"/>
    <property type="match status" value="1"/>
</dbReference>
<reference evidence="8 9" key="1">
    <citation type="submission" date="2023-07" db="EMBL/GenBank/DDBJ databases">
        <title>Sorghum-associated microbial communities from plants grown in Nebraska, USA.</title>
        <authorList>
            <person name="Schachtman D."/>
        </authorList>
    </citation>
    <scope>NUCLEOTIDE SEQUENCE [LARGE SCALE GENOMIC DNA]</scope>
    <source>
        <strain evidence="8 9">CC258</strain>
    </source>
</reference>
<dbReference type="PANTHER" id="PTHR43496:SF1">
    <property type="entry name" value="POLYGALACTURONAN_RHAMNOGALACTURONAN TRANSPORT SYSTEM PERMEASE PROTEIN YTEP"/>
    <property type="match status" value="1"/>
</dbReference>
<accession>A0ABU1NWA6</accession>
<comment type="caution">
    <text evidence="8">The sequence shown here is derived from an EMBL/GenBank/DDBJ whole genome shotgun (WGS) entry which is preliminary data.</text>
</comment>
<comment type="subcellular location">
    <subcellularLocation>
        <location evidence="6">Cell membrane</location>
        <topology evidence="6">Multi-pass membrane protein</topology>
    </subcellularLocation>
    <subcellularLocation>
        <location evidence="1">Membrane</location>
        <topology evidence="1">Multi-pass membrane protein</topology>
    </subcellularLocation>
</comment>
<keyword evidence="5 6" id="KW-0472">Membrane</keyword>
<dbReference type="EMBL" id="JAVDSB010000004">
    <property type="protein sequence ID" value="MDR6551758.1"/>
    <property type="molecule type" value="Genomic_DNA"/>
</dbReference>
<proteinExistence type="inferred from homology"/>
<feature type="transmembrane region" description="Helical" evidence="6">
    <location>
        <begin position="134"/>
        <end position="154"/>
    </location>
</feature>